<dbReference type="EMBL" id="JACOIK010000004">
    <property type="protein sequence ID" value="MBD1432378.1"/>
    <property type="molecule type" value="Genomic_DNA"/>
</dbReference>
<keyword evidence="3" id="KW-1185">Reference proteome</keyword>
<keyword evidence="1" id="KW-1133">Transmembrane helix</keyword>
<keyword evidence="1" id="KW-0812">Transmembrane</keyword>
<proteinExistence type="predicted"/>
<protein>
    <recommendedName>
        <fullName evidence="4">DUF2798 domain-containing protein</fullName>
    </recommendedName>
</protein>
<feature type="transmembrane region" description="Helical" evidence="1">
    <location>
        <begin position="38"/>
        <end position="59"/>
    </location>
</feature>
<dbReference type="Proteomes" id="UP000602759">
    <property type="component" value="Unassembled WGS sequence"/>
</dbReference>
<feature type="transmembrane region" description="Helical" evidence="1">
    <location>
        <begin position="122"/>
        <end position="143"/>
    </location>
</feature>
<reference evidence="2 3" key="1">
    <citation type="submission" date="2020-08" db="EMBL/GenBank/DDBJ databases">
        <title>Sphingobacterium sp. DN00404 isolated from aquaculture water.</title>
        <authorList>
            <person name="Zhang M."/>
        </authorList>
    </citation>
    <scope>NUCLEOTIDE SEQUENCE [LARGE SCALE GENOMIC DNA]</scope>
    <source>
        <strain evidence="2 3">DN00404</strain>
    </source>
</reference>
<gene>
    <name evidence="2" type="ORF">H8B06_06040</name>
</gene>
<accession>A0ABR7YM33</accession>
<evidence type="ECO:0000313" key="3">
    <source>
        <dbReference type="Proteomes" id="UP000602759"/>
    </source>
</evidence>
<keyword evidence="1" id="KW-0472">Membrane</keyword>
<feature type="transmembrane region" description="Helical" evidence="1">
    <location>
        <begin position="71"/>
        <end position="95"/>
    </location>
</feature>
<sequence length="157" mass="17840">MTRETKYLFLAITTNLLVAFLIFYVIVDFSLSEITNFIADFLLNLLVGISGFYLTGYYIGNALAKCKRIRISYGFLSAFLILLIGTVAGSTVGFIQEGLPAPAQHHYSLIENITDYYFKPLFWVYFFGFIPTLVLGIVLGLYLERKPGSKELNYDRE</sequence>
<comment type="caution">
    <text evidence="2">The sequence shown here is derived from an EMBL/GenBank/DDBJ whole genome shotgun (WGS) entry which is preliminary data.</text>
</comment>
<organism evidence="2 3">
    <name type="scientific">Sphingobacterium micropteri</name>
    <dbReference type="NCBI Taxonomy" id="2763501"/>
    <lineage>
        <taxon>Bacteria</taxon>
        <taxon>Pseudomonadati</taxon>
        <taxon>Bacteroidota</taxon>
        <taxon>Sphingobacteriia</taxon>
        <taxon>Sphingobacteriales</taxon>
        <taxon>Sphingobacteriaceae</taxon>
        <taxon>Sphingobacterium</taxon>
    </lineage>
</organism>
<evidence type="ECO:0008006" key="4">
    <source>
        <dbReference type="Google" id="ProtNLM"/>
    </source>
</evidence>
<feature type="transmembrane region" description="Helical" evidence="1">
    <location>
        <begin position="7"/>
        <end position="26"/>
    </location>
</feature>
<evidence type="ECO:0000313" key="2">
    <source>
        <dbReference type="EMBL" id="MBD1432378.1"/>
    </source>
</evidence>
<name>A0ABR7YM33_9SPHI</name>
<evidence type="ECO:0000256" key="1">
    <source>
        <dbReference type="SAM" id="Phobius"/>
    </source>
</evidence>
<dbReference type="RefSeq" id="WP_190993409.1">
    <property type="nucleotide sequence ID" value="NZ_JACOIK010000004.1"/>
</dbReference>